<evidence type="ECO:0000313" key="2">
    <source>
        <dbReference type="Proteomes" id="UP001642484"/>
    </source>
</evidence>
<sequence>MEAKTRATGVQEMHAHLQSFLRAHQFSDVNEPRVKCSCLPFCNREVLYPIHLAAQLGDALALEGILEAGGDLKRRTSNGDGPLEVAMRADVNNSHRAVLSLLSTRVQLAEF</sequence>
<gene>
    <name evidence="1" type="ORF">CCMP2556_LOCUS28934</name>
</gene>
<evidence type="ECO:0000313" key="1">
    <source>
        <dbReference type="EMBL" id="CAK9058691.1"/>
    </source>
</evidence>
<dbReference type="Gene3D" id="1.25.40.20">
    <property type="entry name" value="Ankyrin repeat-containing domain"/>
    <property type="match status" value="1"/>
</dbReference>
<reference evidence="1 2" key="1">
    <citation type="submission" date="2024-02" db="EMBL/GenBank/DDBJ databases">
        <authorList>
            <person name="Chen Y."/>
            <person name="Shah S."/>
            <person name="Dougan E. K."/>
            <person name="Thang M."/>
            <person name="Chan C."/>
        </authorList>
    </citation>
    <scope>NUCLEOTIDE SEQUENCE [LARGE SCALE GENOMIC DNA]</scope>
</reference>
<accession>A0ABP0N4Y9</accession>
<dbReference type="EMBL" id="CAXAMN010021363">
    <property type="protein sequence ID" value="CAK9058691.1"/>
    <property type="molecule type" value="Genomic_DNA"/>
</dbReference>
<name>A0ABP0N4Y9_9DINO</name>
<protein>
    <submittedName>
        <fullName evidence="1">Uncharacterized protein</fullName>
    </submittedName>
</protein>
<dbReference type="SUPFAM" id="SSF48403">
    <property type="entry name" value="Ankyrin repeat"/>
    <property type="match status" value="1"/>
</dbReference>
<proteinExistence type="predicted"/>
<keyword evidence="2" id="KW-1185">Reference proteome</keyword>
<dbReference type="Proteomes" id="UP001642484">
    <property type="component" value="Unassembled WGS sequence"/>
</dbReference>
<organism evidence="1 2">
    <name type="scientific">Durusdinium trenchii</name>
    <dbReference type="NCBI Taxonomy" id="1381693"/>
    <lineage>
        <taxon>Eukaryota</taxon>
        <taxon>Sar</taxon>
        <taxon>Alveolata</taxon>
        <taxon>Dinophyceae</taxon>
        <taxon>Suessiales</taxon>
        <taxon>Symbiodiniaceae</taxon>
        <taxon>Durusdinium</taxon>
    </lineage>
</organism>
<comment type="caution">
    <text evidence="1">The sequence shown here is derived from an EMBL/GenBank/DDBJ whole genome shotgun (WGS) entry which is preliminary data.</text>
</comment>
<dbReference type="InterPro" id="IPR036770">
    <property type="entry name" value="Ankyrin_rpt-contain_sf"/>
</dbReference>